<feature type="non-terminal residue" evidence="2">
    <location>
        <position position="153"/>
    </location>
</feature>
<dbReference type="Proteomes" id="UP000228934">
    <property type="component" value="Unassembled WGS sequence"/>
</dbReference>
<accession>A0A2G9Q2I6</accession>
<sequence length="153" mass="17869">MNGFNDHNFLPLFIDKYRELPCLWQVKHPQYKHKQKRQAALEKLLELDMQEGQRLMCEDILYEILTHGVRGKSHPIPTCVSCIILLPPQLHHHRHSMEGSVEGRQESDDLGSVWSDKRCRLLYDHSLGTCMSSAAVHDLLDFWTRLYSLIYGL</sequence>
<name>A0A2G9Q2I6_AQUCT</name>
<evidence type="ECO:0000313" key="3">
    <source>
        <dbReference type="Proteomes" id="UP000228934"/>
    </source>
</evidence>
<reference evidence="3" key="1">
    <citation type="journal article" date="2017" name="Nat. Commun.">
        <title>The North American bullfrog draft genome provides insight into hormonal regulation of long noncoding RNA.</title>
        <authorList>
            <person name="Hammond S.A."/>
            <person name="Warren R.L."/>
            <person name="Vandervalk B.P."/>
            <person name="Kucuk E."/>
            <person name="Khan H."/>
            <person name="Gibb E.A."/>
            <person name="Pandoh P."/>
            <person name="Kirk H."/>
            <person name="Zhao Y."/>
            <person name="Jones M."/>
            <person name="Mungall A.J."/>
            <person name="Coope R."/>
            <person name="Pleasance S."/>
            <person name="Moore R.A."/>
            <person name="Holt R.A."/>
            <person name="Round J.M."/>
            <person name="Ohora S."/>
            <person name="Walle B.V."/>
            <person name="Veldhoen N."/>
            <person name="Helbing C.C."/>
            <person name="Birol I."/>
        </authorList>
    </citation>
    <scope>NUCLEOTIDE SEQUENCE [LARGE SCALE GENOMIC DNA]</scope>
</reference>
<proteinExistence type="predicted"/>
<protein>
    <recommendedName>
        <fullName evidence="1">MADF domain-containing protein</fullName>
    </recommendedName>
</protein>
<evidence type="ECO:0000313" key="2">
    <source>
        <dbReference type="EMBL" id="PIO09819.1"/>
    </source>
</evidence>
<dbReference type="OrthoDB" id="8190343at2759"/>
<dbReference type="EMBL" id="KZ369740">
    <property type="protein sequence ID" value="PIO09819.1"/>
    <property type="molecule type" value="Genomic_DNA"/>
</dbReference>
<keyword evidence="3" id="KW-1185">Reference proteome</keyword>
<dbReference type="AlphaFoldDB" id="A0A2G9Q2I6"/>
<gene>
    <name evidence="2" type="ORF">AB205_0147820</name>
</gene>
<organism evidence="2 3">
    <name type="scientific">Aquarana catesbeiana</name>
    <name type="common">American bullfrog</name>
    <name type="synonym">Rana catesbeiana</name>
    <dbReference type="NCBI Taxonomy" id="8400"/>
    <lineage>
        <taxon>Eukaryota</taxon>
        <taxon>Metazoa</taxon>
        <taxon>Chordata</taxon>
        <taxon>Craniata</taxon>
        <taxon>Vertebrata</taxon>
        <taxon>Euteleostomi</taxon>
        <taxon>Amphibia</taxon>
        <taxon>Batrachia</taxon>
        <taxon>Anura</taxon>
        <taxon>Neobatrachia</taxon>
        <taxon>Ranoidea</taxon>
        <taxon>Ranidae</taxon>
        <taxon>Aquarana</taxon>
    </lineage>
</organism>
<feature type="domain" description="MADF" evidence="1">
    <location>
        <begin position="13"/>
        <end position="46"/>
    </location>
</feature>
<evidence type="ECO:0000259" key="1">
    <source>
        <dbReference type="Pfam" id="PF10545"/>
    </source>
</evidence>
<dbReference type="Pfam" id="PF10545">
    <property type="entry name" value="MADF_DNA_bdg"/>
    <property type="match status" value="1"/>
</dbReference>
<dbReference type="InterPro" id="IPR006578">
    <property type="entry name" value="MADF-dom"/>
</dbReference>